<dbReference type="Pfam" id="PF01844">
    <property type="entry name" value="HNH"/>
    <property type="match status" value="1"/>
</dbReference>
<geneLocation type="plasmid" evidence="3">
    <name>pR1SE2</name>
</geneLocation>
<evidence type="ECO:0000259" key="2">
    <source>
        <dbReference type="SMART" id="SM00507"/>
    </source>
</evidence>
<organism evidence="3">
    <name type="scientific">Halorubrum lacusprofundi</name>
    <dbReference type="NCBI Taxonomy" id="2247"/>
    <lineage>
        <taxon>Archaea</taxon>
        <taxon>Methanobacteriati</taxon>
        <taxon>Methanobacteriota</taxon>
        <taxon>Stenosarchaea group</taxon>
        <taxon>Halobacteria</taxon>
        <taxon>Halobacteriales</taxon>
        <taxon>Haloferacaceae</taxon>
        <taxon>Halorubrum</taxon>
    </lineage>
</organism>
<dbReference type="GO" id="GO:0008270">
    <property type="term" value="F:zinc ion binding"/>
    <property type="evidence" value="ECO:0007669"/>
    <property type="project" value="InterPro"/>
</dbReference>
<dbReference type="RefSeq" id="WP_242437216.1">
    <property type="nucleotide sequence ID" value="NZ_JAXGGM010000012.1"/>
</dbReference>
<accession>A0A220SWV8</accession>
<dbReference type="CDD" id="cd00085">
    <property type="entry name" value="HNHc"/>
    <property type="match status" value="1"/>
</dbReference>
<evidence type="ECO:0000313" key="3">
    <source>
        <dbReference type="EMBL" id="ASK38179.1"/>
    </source>
</evidence>
<dbReference type="GO" id="GO:0004519">
    <property type="term" value="F:endonuclease activity"/>
    <property type="evidence" value="ECO:0007669"/>
    <property type="project" value="UniProtKB-KW"/>
</dbReference>
<keyword evidence="3" id="KW-0255">Endonuclease</keyword>
<dbReference type="AlphaFoldDB" id="A0A220SWV8"/>
<dbReference type="InterPro" id="IPR002711">
    <property type="entry name" value="HNH"/>
</dbReference>
<reference evidence="3" key="1">
    <citation type="submission" date="2016-09" db="EMBL/GenBank/DDBJ databases">
        <title>A plasmid goes viral.</title>
        <authorList>
            <person name="Erdmann S."/>
            <person name="Tschitschko B."/>
            <person name="Cavicchioli R."/>
        </authorList>
    </citation>
    <scope>NUCLEOTIDE SEQUENCE</scope>
    <source>
        <strain evidence="3">HLS1</strain>
        <plasmid evidence="3">pR1SE2</plasmid>
    </source>
</reference>
<name>A0A220SWV8_9EURY</name>
<keyword evidence="3" id="KW-0540">Nuclease</keyword>
<evidence type="ECO:0000256" key="1">
    <source>
        <dbReference type="SAM" id="MobiDB-lite"/>
    </source>
</evidence>
<feature type="region of interest" description="Disordered" evidence="1">
    <location>
        <begin position="154"/>
        <end position="183"/>
    </location>
</feature>
<dbReference type="InterPro" id="IPR003615">
    <property type="entry name" value="HNH_nuc"/>
</dbReference>
<dbReference type="GO" id="GO:0003676">
    <property type="term" value="F:nucleic acid binding"/>
    <property type="evidence" value="ECO:0007669"/>
    <property type="project" value="InterPro"/>
</dbReference>
<keyword evidence="3" id="KW-0378">Hydrolase</keyword>
<protein>
    <submittedName>
        <fullName evidence="3">HNH endonuclease</fullName>
    </submittedName>
</protein>
<feature type="compositionally biased region" description="Basic and acidic residues" evidence="1">
    <location>
        <begin position="154"/>
        <end position="166"/>
    </location>
</feature>
<dbReference type="Gene3D" id="1.10.30.50">
    <property type="match status" value="1"/>
</dbReference>
<proteinExistence type="predicted"/>
<keyword evidence="3" id="KW-0614">Plasmid</keyword>
<feature type="domain" description="HNH nuclease" evidence="2">
    <location>
        <begin position="97"/>
        <end position="146"/>
    </location>
</feature>
<dbReference type="SMART" id="SM00507">
    <property type="entry name" value="HNHc"/>
    <property type="match status" value="1"/>
</dbReference>
<dbReference type="EMBL" id="KX906370">
    <property type="protein sequence ID" value="ASK38179.1"/>
    <property type="molecule type" value="Genomic_DNA"/>
</dbReference>
<sequence length="183" mass="21412">MSDRPKDRQKGMDTLFPKRDAHSCRVCNEYVEDGRRNYCCPRCKRIAKAVQRMFVWDCVREAVLERDDYTCQQCGLSKEQAERAYWQTHDLAKERSDSTDEFWRRWRAYGVTDFQIFEVDHIERVADGGHPFDETNLQTLCKFCHRAKTAAENRTNEPTIEDRPEVGLDAYLDTATDGGEEGQ</sequence>